<protein>
    <submittedName>
        <fullName evidence="1">Uncharacterized protein</fullName>
    </submittedName>
</protein>
<sequence>IIAIGLRADLFPYSNNATRTRFLHFVTATPEANAMNSTVKLHRMNLWDGVLPPGAFDTDTKFLHTSRYSTPSRTTGQMEVLRGYITKIPASNTVTVRVYLDGSAAETYNFSLNSVGPFSQALPTNVIGRDIAIDFETNANGSVIIEFPWSVDYFAVPDQKDVVRLPILAGRDQLTRAGTLQKKTRAEILDSLADLVASPERWTLSWWDATPDWDVIPIDYQAAETEPDFVPGAGAAVAWLTLQRL</sequence>
<dbReference type="EMBL" id="LAZR01069618">
    <property type="protein sequence ID" value="KKK47358.1"/>
    <property type="molecule type" value="Genomic_DNA"/>
</dbReference>
<feature type="non-terminal residue" evidence="1">
    <location>
        <position position="1"/>
    </location>
</feature>
<dbReference type="AlphaFoldDB" id="A0A0F8VSP6"/>
<reference evidence="1" key="1">
    <citation type="journal article" date="2015" name="Nature">
        <title>Complex archaea that bridge the gap between prokaryotes and eukaryotes.</title>
        <authorList>
            <person name="Spang A."/>
            <person name="Saw J.H."/>
            <person name="Jorgensen S.L."/>
            <person name="Zaremba-Niedzwiedzka K."/>
            <person name="Martijn J."/>
            <person name="Lind A.E."/>
            <person name="van Eijk R."/>
            <person name="Schleper C."/>
            <person name="Guy L."/>
            <person name="Ettema T.J."/>
        </authorList>
    </citation>
    <scope>NUCLEOTIDE SEQUENCE</scope>
</reference>
<evidence type="ECO:0000313" key="1">
    <source>
        <dbReference type="EMBL" id="KKK47358.1"/>
    </source>
</evidence>
<name>A0A0F8VSP6_9ZZZZ</name>
<accession>A0A0F8VSP6</accession>
<proteinExistence type="predicted"/>
<organism evidence="1">
    <name type="scientific">marine sediment metagenome</name>
    <dbReference type="NCBI Taxonomy" id="412755"/>
    <lineage>
        <taxon>unclassified sequences</taxon>
        <taxon>metagenomes</taxon>
        <taxon>ecological metagenomes</taxon>
    </lineage>
</organism>
<comment type="caution">
    <text evidence="1">The sequence shown here is derived from an EMBL/GenBank/DDBJ whole genome shotgun (WGS) entry which is preliminary data.</text>
</comment>
<gene>
    <name evidence="1" type="ORF">LCGC14_3156010</name>
</gene>